<feature type="transmembrane region" description="Helical" evidence="3">
    <location>
        <begin position="47"/>
        <end position="68"/>
    </location>
</feature>
<dbReference type="PROSITE" id="PS50887">
    <property type="entry name" value="GGDEF"/>
    <property type="match status" value="1"/>
</dbReference>
<evidence type="ECO:0000256" key="2">
    <source>
        <dbReference type="ARBA" id="ARBA00034247"/>
    </source>
</evidence>
<reference evidence="5 6" key="1">
    <citation type="journal article" date="2012" name="J. Bacteriol.">
        <title>De Novo Genome Project of Cupriavidus basilensis OR16.</title>
        <authorList>
            <person name="Cserhati M."/>
            <person name="Kriszt B."/>
            <person name="Szoboszlay S."/>
            <person name="Toth A."/>
            <person name="Szabo I."/>
            <person name="Tancsics A."/>
            <person name="Nagy I."/>
            <person name="Horvath B."/>
            <person name="Nagy I."/>
            <person name="Kukolya J."/>
        </authorList>
    </citation>
    <scope>NUCLEOTIDE SEQUENCE [LARGE SCALE GENOMIC DNA]</scope>
    <source>
        <strain evidence="5 6">OR16</strain>
    </source>
</reference>
<dbReference type="Proteomes" id="UP000005808">
    <property type="component" value="Unassembled WGS sequence"/>
</dbReference>
<dbReference type="PANTHER" id="PTHR45138">
    <property type="entry name" value="REGULATORY COMPONENTS OF SENSORY TRANSDUCTION SYSTEM"/>
    <property type="match status" value="1"/>
</dbReference>
<comment type="caution">
    <text evidence="5">The sequence shown here is derived from an EMBL/GenBank/DDBJ whole genome shotgun (WGS) entry which is preliminary data.</text>
</comment>
<dbReference type="InterPro" id="IPR000160">
    <property type="entry name" value="GGDEF_dom"/>
</dbReference>
<dbReference type="InterPro" id="IPR029787">
    <property type="entry name" value="Nucleotide_cyclase"/>
</dbReference>
<gene>
    <name evidence="5" type="ORF">OR16_02035</name>
</gene>
<dbReference type="GO" id="GO:1902201">
    <property type="term" value="P:negative regulation of bacterial-type flagellum-dependent cell motility"/>
    <property type="evidence" value="ECO:0007669"/>
    <property type="project" value="TreeGrafter"/>
</dbReference>
<organism evidence="5 6">
    <name type="scientific">Cupriavidus basilensis OR16</name>
    <dbReference type="NCBI Taxonomy" id="1127483"/>
    <lineage>
        <taxon>Bacteria</taxon>
        <taxon>Pseudomonadati</taxon>
        <taxon>Pseudomonadota</taxon>
        <taxon>Betaproteobacteria</taxon>
        <taxon>Burkholderiales</taxon>
        <taxon>Burkholderiaceae</taxon>
        <taxon>Cupriavidus</taxon>
    </lineage>
</organism>
<feature type="transmembrane region" description="Helical" evidence="3">
    <location>
        <begin position="154"/>
        <end position="173"/>
    </location>
</feature>
<evidence type="ECO:0000259" key="4">
    <source>
        <dbReference type="PROSITE" id="PS50887"/>
    </source>
</evidence>
<feature type="transmembrane region" description="Helical" evidence="3">
    <location>
        <begin position="125"/>
        <end position="142"/>
    </location>
</feature>
<dbReference type="GO" id="GO:0043709">
    <property type="term" value="P:cell adhesion involved in single-species biofilm formation"/>
    <property type="evidence" value="ECO:0007669"/>
    <property type="project" value="TreeGrafter"/>
</dbReference>
<keyword evidence="3" id="KW-0472">Membrane</keyword>
<accession>H1RYR1</accession>
<keyword evidence="3" id="KW-1133">Transmembrane helix</keyword>
<dbReference type="EMBL" id="AHJE01000003">
    <property type="protein sequence ID" value="EHP44752.1"/>
    <property type="molecule type" value="Genomic_DNA"/>
</dbReference>
<feature type="transmembrane region" description="Helical" evidence="3">
    <location>
        <begin position="74"/>
        <end position="93"/>
    </location>
</feature>
<keyword evidence="3" id="KW-0812">Transmembrane</keyword>
<dbReference type="PANTHER" id="PTHR45138:SF9">
    <property type="entry name" value="DIGUANYLATE CYCLASE DGCM-RELATED"/>
    <property type="match status" value="1"/>
</dbReference>
<dbReference type="InterPro" id="IPR050469">
    <property type="entry name" value="Diguanylate_Cyclase"/>
</dbReference>
<dbReference type="NCBIfam" id="TIGR00254">
    <property type="entry name" value="GGDEF"/>
    <property type="match status" value="1"/>
</dbReference>
<dbReference type="InterPro" id="IPR043128">
    <property type="entry name" value="Rev_trsase/Diguanyl_cyclase"/>
</dbReference>
<sequence>MSAPLQAEFAQHEFERLHRLCLMTFAASVGIWLVFDLLVSFKGGQGFTINSILHLALLSALTVAVPFIQRAQQFQFLNFGFVVAFCVGGRLVLESMPDDTRAIWSILVAASVLFGASRLPLSPRAFFSVFAVTWALLFPIMPAHDLMELKGIMVLCYSLYFSGITAYTFVTLWRAKVQNFVMAKTLLQQAYVDTLTDIPNRRAFMLNAGSLVPRATAEQDHYLAMVDIDNFKKVNDRYGHDIGDEVLRHVAARIQLVMEDCQYARLGGEEFGIYLKGMTRAETEIRIGLLCRSVRDMPSEHPVTISIGVARLVDGDTLPKALIKADEALYDSKRTGKDKYTFHQEPGQPEGSP</sequence>
<dbReference type="GO" id="GO:0005886">
    <property type="term" value="C:plasma membrane"/>
    <property type="evidence" value="ECO:0007669"/>
    <property type="project" value="TreeGrafter"/>
</dbReference>
<evidence type="ECO:0000313" key="5">
    <source>
        <dbReference type="EMBL" id="EHP44752.1"/>
    </source>
</evidence>
<proteinExistence type="predicted"/>
<protein>
    <recommendedName>
        <fullName evidence="1">diguanylate cyclase</fullName>
        <ecNumber evidence="1">2.7.7.65</ecNumber>
    </recommendedName>
</protein>
<name>H1RYR1_9BURK</name>
<dbReference type="PATRIC" id="fig|1127483.3.peg.419"/>
<dbReference type="GO" id="GO:0052621">
    <property type="term" value="F:diguanylate cyclase activity"/>
    <property type="evidence" value="ECO:0007669"/>
    <property type="project" value="UniProtKB-EC"/>
</dbReference>
<feature type="transmembrane region" description="Helical" evidence="3">
    <location>
        <begin position="17"/>
        <end position="35"/>
    </location>
</feature>
<evidence type="ECO:0000256" key="3">
    <source>
        <dbReference type="SAM" id="Phobius"/>
    </source>
</evidence>
<dbReference type="SUPFAM" id="SSF55073">
    <property type="entry name" value="Nucleotide cyclase"/>
    <property type="match status" value="1"/>
</dbReference>
<feature type="transmembrane region" description="Helical" evidence="3">
    <location>
        <begin position="102"/>
        <end position="119"/>
    </location>
</feature>
<dbReference type="SMART" id="SM00267">
    <property type="entry name" value="GGDEF"/>
    <property type="match status" value="1"/>
</dbReference>
<dbReference type="CDD" id="cd01949">
    <property type="entry name" value="GGDEF"/>
    <property type="match status" value="1"/>
</dbReference>
<feature type="domain" description="GGDEF" evidence="4">
    <location>
        <begin position="219"/>
        <end position="345"/>
    </location>
</feature>
<dbReference type="Pfam" id="PF00990">
    <property type="entry name" value="GGDEF"/>
    <property type="match status" value="1"/>
</dbReference>
<dbReference type="AlphaFoldDB" id="H1RYR1"/>
<evidence type="ECO:0000256" key="1">
    <source>
        <dbReference type="ARBA" id="ARBA00012528"/>
    </source>
</evidence>
<comment type="catalytic activity">
    <reaction evidence="2">
        <text>2 GTP = 3',3'-c-di-GMP + 2 diphosphate</text>
        <dbReference type="Rhea" id="RHEA:24898"/>
        <dbReference type="ChEBI" id="CHEBI:33019"/>
        <dbReference type="ChEBI" id="CHEBI:37565"/>
        <dbReference type="ChEBI" id="CHEBI:58805"/>
        <dbReference type="EC" id="2.7.7.65"/>
    </reaction>
</comment>
<dbReference type="Gene3D" id="3.30.70.270">
    <property type="match status" value="1"/>
</dbReference>
<evidence type="ECO:0000313" key="6">
    <source>
        <dbReference type="Proteomes" id="UP000005808"/>
    </source>
</evidence>
<dbReference type="EC" id="2.7.7.65" evidence="1"/>